<dbReference type="Gene3D" id="3.40.50.1000">
    <property type="entry name" value="HAD superfamily/HAD-like"/>
    <property type="match status" value="1"/>
</dbReference>
<dbReference type="GO" id="GO:0005829">
    <property type="term" value="C:cytosol"/>
    <property type="evidence" value="ECO:0007669"/>
    <property type="project" value="TreeGrafter"/>
</dbReference>
<keyword evidence="4" id="KW-1185">Reference proteome</keyword>
<evidence type="ECO:0000313" key="3">
    <source>
        <dbReference type="Proteomes" id="UP000199052"/>
    </source>
</evidence>
<evidence type="ECO:0000313" key="4">
    <source>
        <dbReference type="Proteomes" id="UP000533017"/>
    </source>
</evidence>
<dbReference type="GO" id="GO:0016791">
    <property type="term" value="F:phosphatase activity"/>
    <property type="evidence" value="ECO:0007669"/>
    <property type="project" value="TreeGrafter"/>
</dbReference>
<dbReference type="InterPro" id="IPR006379">
    <property type="entry name" value="HAD-SF_hydro_IIB"/>
</dbReference>
<accession>A0A1I2USG1</accession>
<evidence type="ECO:0000313" key="2">
    <source>
        <dbReference type="EMBL" id="SFG79169.1"/>
    </source>
</evidence>
<dbReference type="RefSeq" id="WP_237768852.1">
    <property type="nucleotide sequence ID" value="NZ_FOOI01000008.1"/>
</dbReference>
<dbReference type="NCBIfam" id="TIGR00099">
    <property type="entry name" value="Cof-subfamily"/>
    <property type="match status" value="1"/>
</dbReference>
<dbReference type="Gene3D" id="3.30.1240.10">
    <property type="match status" value="1"/>
</dbReference>
<gene>
    <name evidence="1" type="ORF">FHR37_005537</name>
    <name evidence="2" type="ORF">SAMN05421678_108272</name>
</gene>
<evidence type="ECO:0000313" key="1">
    <source>
        <dbReference type="EMBL" id="NYH86686.1"/>
    </source>
</evidence>
<dbReference type="InterPro" id="IPR000150">
    <property type="entry name" value="Cof"/>
</dbReference>
<dbReference type="PANTHER" id="PTHR10000:SF8">
    <property type="entry name" value="HAD SUPERFAMILY HYDROLASE-LIKE, TYPE 3"/>
    <property type="match status" value="1"/>
</dbReference>
<dbReference type="InterPro" id="IPR036412">
    <property type="entry name" value="HAD-like_sf"/>
</dbReference>
<proteinExistence type="predicted"/>
<evidence type="ECO:0008006" key="5">
    <source>
        <dbReference type="Google" id="ProtNLM"/>
    </source>
</evidence>
<dbReference type="InterPro" id="IPR023214">
    <property type="entry name" value="HAD_sf"/>
</dbReference>
<dbReference type="PANTHER" id="PTHR10000">
    <property type="entry name" value="PHOSPHOSERINE PHOSPHATASE"/>
    <property type="match status" value="1"/>
</dbReference>
<dbReference type="SFLD" id="SFLDG01140">
    <property type="entry name" value="C2.B:_Phosphomannomutase_and_P"/>
    <property type="match status" value="1"/>
</dbReference>
<dbReference type="CDD" id="cd07516">
    <property type="entry name" value="HAD_Pase"/>
    <property type="match status" value="1"/>
</dbReference>
<dbReference type="NCBIfam" id="TIGR01484">
    <property type="entry name" value="HAD-SF-IIB"/>
    <property type="match status" value="1"/>
</dbReference>
<protein>
    <recommendedName>
        <fullName evidence="5">Cof subfamily of IIB subfamily of haloacid dehalogenase superfamily/HAD-superfamily hydrolase, subfamily IIB</fullName>
    </recommendedName>
</protein>
<dbReference type="AlphaFoldDB" id="A0A1I2USG1"/>
<dbReference type="EMBL" id="JACBZA010000001">
    <property type="protein sequence ID" value="NYH86686.1"/>
    <property type="molecule type" value="Genomic_DNA"/>
</dbReference>
<name>A0A1I2USG1_9ACTN</name>
<dbReference type="SUPFAM" id="SSF56784">
    <property type="entry name" value="HAD-like"/>
    <property type="match status" value="1"/>
</dbReference>
<dbReference type="STRING" id="504797.SAMN05421678_108272"/>
<organism evidence="2 3">
    <name type="scientific">Actinopolymorpha cephalotaxi</name>
    <dbReference type="NCBI Taxonomy" id="504797"/>
    <lineage>
        <taxon>Bacteria</taxon>
        <taxon>Bacillati</taxon>
        <taxon>Actinomycetota</taxon>
        <taxon>Actinomycetes</taxon>
        <taxon>Propionibacteriales</taxon>
        <taxon>Actinopolymorphaceae</taxon>
        <taxon>Actinopolymorpha</taxon>
    </lineage>
</organism>
<dbReference type="SFLD" id="SFLDS00003">
    <property type="entry name" value="Haloacid_Dehalogenase"/>
    <property type="match status" value="1"/>
</dbReference>
<dbReference type="GO" id="GO:0000287">
    <property type="term" value="F:magnesium ion binding"/>
    <property type="evidence" value="ECO:0007669"/>
    <property type="project" value="TreeGrafter"/>
</dbReference>
<sequence>MTVPPHHLPSSPPRLVVSDLDGTLLRSDGTVSDRTRAALAAAEEAGATVVFATGRPPRWMRPVAEQTGHRGIAVCSNGALVYDLHQEQVVQRFPLSPEIGRSVVDSIRSAIPGVSFGVESGDRFGHEQAYAIDGDIASETYVGEIADLLGQPMVKLLVRHDTYHPDELLAMARKAAGHLVELTHSSQVGLLEISAQGISKATTLAALCTERGIDPTEVVAFGDMPNDLAMLAWAGTAFAMATAHPEVLAAVERRCPSNDEDGVAHVLESIYL</sequence>
<dbReference type="Proteomes" id="UP000199052">
    <property type="component" value="Unassembled WGS sequence"/>
</dbReference>
<dbReference type="Pfam" id="PF08282">
    <property type="entry name" value="Hydrolase_3"/>
    <property type="match status" value="1"/>
</dbReference>
<reference evidence="1 4" key="2">
    <citation type="submission" date="2020-07" db="EMBL/GenBank/DDBJ databases">
        <title>Sequencing the genomes of 1000 actinobacteria strains.</title>
        <authorList>
            <person name="Klenk H.-P."/>
        </authorList>
    </citation>
    <scope>NUCLEOTIDE SEQUENCE [LARGE SCALE GENOMIC DNA]</scope>
    <source>
        <strain evidence="1 4">DSM 45117</strain>
    </source>
</reference>
<dbReference type="EMBL" id="FOOI01000008">
    <property type="protein sequence ID" value="SFG79169.1"/>
    <property type="molecule type" value="Genomic_DNA"/>
</dbReference>
<reference evidence="2 3" key="1">
    <citation type="submission" date="2016-10" db="EMBL/GenBank/DDBJ databases">
        <authorList>
            <person name="de Groot N.N."/>
        </authorList>
    </citation>
    <scope>NUCLEOTIDE SEQUENCE [LARGE SCALE GENOMIC DNA]</scope>
    <source>
        <strain evidence="2 3">CPCC 202808</strain>
    </source>
</reference>
<dbReference type="Proteomes" id="UP000533017">
    <property type="component" value="Unassembled WGS sequence"/>
</dbReference>